<dbReference type="SUPFAM" id="SSF52467">
    <property type="entry name" value="DHS-like NAD/FAD-binding domain"/>
    <property type="match status" value="1"/>
</dbReference>
<dbReference type="GO" id="GO:0046872">
    <property type="term" value="F:metal ion binding"/>
    <property type="evidence" value="ECO:0007669"/>
    <property type="project" value="UniProtKB-KW"/>
</dbReference>
<dbReference type="InterPro" id="IPR029035">
    <property type="entry name" value="DHS-like_NAD/FAD-binding_dom"/>
</dbReference>
<name>A0AB34FB07_9HYPO</name>
<comment type="similarity">
    <text evidence="1">Belongs to the sirtuin family. Class I subfamily.</text>
</comment>
<proteinExistence type="inferred from homology"/>
<protein>
    <submittedName>
        <fullName evidence="6">Sir2 family domain-containing protein</fullName>
    </submittedName>
</protein>
<evidence type="ECO:0000256" key="2">
    <source>
        <dbReference type="ARBA" id="ARBA00022679"/>
    </source>
</evidence>
<dbReference type="PROSITE" id="PS50305">
    <property type="entry name" value="SIRTUIN"/>
    <property type="match status" value="1"/>
</dbReference>
<dbReference type="GO" id="GO:0017136">
    <property type="term" value="F:histone deacetylase activity, NAD-dependent"/>
    <property type="evidence" value="ECO:0007669"/>
    <property type="project" value="TreeGrafter"/>
</dbReference>
<keyword evidence="2" id="KW-0808">Transferase</keyword>
<dbReference type="InterPro" id="IPR050134">
    <property type="entry name" value="NAD-dep_sirtuin_deacylases"/>
</dbReference>
<dbReference type="PANTHER" id="PTHR11085">
    <property type="entry name" value="NAD-DEPENDENT PROTEIN DEACYLASE SIRTUIN-5, MITOCHONDRIAL-RELATED"/>
    <property type="match status" value="1"/>
</dbReference>
<dbReference type="Proteomes" id="UP001163105">
    <property type="component" value="Unassembled WGS sequence"/>
</dbReference>
<reference evidence="6" key="1">
    <citation type="submission" date="2023-01" db="EMBL/GenBank/DDBJ databases">
        <title>The growth and conidiation of Purpureocillium lavendulum are regulated by nitrogen source and histone H3K14 acetylation.</title>
        <authorList>
            <person name="Tang P."/>
            <person name="Han J."/>
            <person name="Zhang C."/>
            <person name="Tang P."/>
            <person name="Qi F."/>
            <person name="Zhang K."/>
            <person name="Liang L."/>
        </authorList>
    </citation>
    <scope>NUCLEOTIDE SEQUENCE</scope>
    <source>
        <strain evidence="6">YMF1.00683</strain>
    </source>
</reference>
<dbReference type="Pfam" id="PF02146">
    <property type="entry name" value="SIR2"/>
    <property type="match status" value="1"/>
</dbReference>
<dbReference type="Gene3D" id="3.40.50.1220">
    <property type="entry name" value="TPP-binding domain"/>
    <property type="match status" value="1"/>
</dbReference>
<keyword evidence="3" id="KW-0520">NAD</keyword>
<comment type="caution">
    <text evidence="6">The sequence shown here is derived from an EMBL/GenBank/DDBJ whole genome shotgun (WGS) entry which is preliminary data.</text>
</comment>
<feature type="domain" description="Deacetylase sirtuin-type" evidence="5">
    <location>
        <begin position="7"/>
        <end position="311"/>
    </location>
</feature>
<evidence type="ECO:0000313" key="6">
    <source>
        <dbReference type="EMBL" id="KAJ6436188.1"/>
    </source>
</evidence>
<keyword evidence="7" id="KW-1185">Reference proteome</keyword>
<feature type="binding site" evidence="4">
    <location>
        <position position="145"/>
    </location>
    <ligand>
        <name>Zn(2+)</name>
        <dbReference type="ChEBI" id="CHEBI:29105"/>
    </ligand>
</feature>
<feature type="binding site" evidence="4">
    <location>
        <position position="166"/>
    </location>
    <ligand>
        <name>Zn(2+)</name>
        <dbReference type="ChEBI" id="CHEBI:29105"/>
    </ligand>
</feature>
<dbReference type="EMBL" id="JAQHRD010000027">
    <property type="protein sequence ID" value="KAJ6436188.1"/>
    <property type="molecule type" value="Genomic_DNA"/>
</dbReference>
<accession>A0AB34FB07</accession>
<evidence type="ECO:0000313" key="7">
    <source>
        <dbReference type="Proteomes" id="UP001163105"/>
    </source>
</evidence>
<dbReference type="InterPro" id="IPR003000">
    <property type="entry name" value="Sirtuin"/>
</dbReference>
<dbReference type="InterPro" id="IPR026590">
    <property type="entry name" value="Ssirtuin_cat_dom"/>
</dbReference>
<dbReference type="PANTHER" id="PTHR11085:SF8">
    <property type="entry name" value="NAD-DEPENDENT HISTONE DEACETYLASE HST3"/>
    <property type="match status" value="1"/>
</dbReference>
<sequence>MHQTIHGPSDEDCLQSVADCLERAKKVVVLMAAGVSTAAHIPDFRSNMGLYKNGEVFSESATRSLEGRTRLLQLALELRRQACISRPTQTHRLVDALRIRGQLLRCYTQNIDMLEERAGLSVGIDPDHDCIPLHGSLRYLRCPSCCGRFDWASYETRIEAGDDLSCPDCYAACQKRMDAGKRRSHVGLLMPDIALLDEAHQDGEAIGSIIANDVAAAPDLLLVLGTSLRVPGPKQLASTFARVVSVHGGTVIYVDLSKRCATANQLDSQSQASDGMKIDSEKEKTSPTFAATTNATAADGADMISELLRKRLARKPNDYDAPGCAA</sequence>
<evidence type="ECO:0000259" key="5">
    <source>
        <dbReference type="PROSITE" id="PS50305"/>
    </source>
</evidence>
<dbReference type="InterPro" id="IPR026591">
    <property type="entry name" value="Sirtuin_cat_small_dom_sf"/>
</dbReference>
<feature type="binding site" evidence="4">
    <location>
        <position position="142"/>
    </location>
    <ligand>
        <name>Zn(2+)</name>
        <dbReference type="ChEBI" id="CHEBI:29105"/>
    </ligand>
</feature>
<organism evidence="6 7">
    <name type="scientific">Purpureocillium lavendulum</name>
    <dbReference type="NCBI Taxonomy" id="1247861"/>
    <lineage>
        <taxon>Eukaryota</taxon>
        <taxon>Fungi</taxon>
        <taxon>Dikarya</taxon>
        <taxon>Ascomycota</taxon>
        <taxon>Pezizomycotina</taxon>
        <taxon>Sordariomycetes</taxon>
        <taxon>Hypocreomycetidae</taxon>
        <taxon>Hypocreales</taxon>
        <taxon>Ophiocordycipitaceae</taxon>
        <taxon>Purpureocillium</taxon>
    </lineage>
</organism>
<dbReference type="AlphaFoldDB" id="A0AB34FB07"/>
<gene>
    <name evidence="6" type="primary">SIR2</name>
    <name evidence="6" type="ORF">O9K51_11250</name>
</gene>
<evidence type="ECO:0000256" key="1">
    <source>
        <dbReference type="ARBA" id="ARBA00006924"/>
    </source>
</evidence>
<evidence type="ECO:0000256" key="4">
    <source>
        <dbReference type="PROSITE-ProRule" id="PRU00236"/>
    </source>
</evidence>
<feature type="binding site" evidence="4">
    <location>
        <position position="173"/>
    </location>
    <ligand>
        <name>Zn(2+)</name>
        <dbReference type="ChEBI" id="CHEBI:29105"/>
    </ligand>
</feature>
<keyword evidence="4" id="KW-0862">Zinc</keyword>
<feature type="active site" description="Proton acceptor" evidence="4">
    <location>
        <position position="134"/>
    </location>
</feature>
<keyword evidence="4" id="KW-0479">Metal-binding</keyword>
<dbReference type="GO" id="GO:0005634">
    <property type="term" value="C:nucleus"/>
    <property type="evidence" value="ECO:0007669"/>
    <property type="project" value="TreeGrafter"/>
</dbReference>
<dbReference type="Gene3D" id="3.30.1600.10">
    <property type="entry name" value="SIR2/SIRT2 'Small Domain"/>
    <property type="match status" value="1"/>
</dbReference>
<dbReference type="GO" id="GO:0070403">
    <property type="term" value="F:NAD+ binding"/>
    <property type="evidence" value="ECO:0007669"/>
    <property type="project" value="InterPro"/>
</dbReference>
<evidence type="ECO:0000256" key="3">
    <source>
        <dbReference type="ARBA" id="ARBA00023027"/>
    </source>
</evidence>